<evidence type="ECO:0000313" key="3">
    <source>
        <dbReference type="EMBL" id="MBM0105825.1"/>
    </source>
</evidence>
<feature type="transmembrane region" description="Helical" evidence="2">
    <location>
        <begin position="12"/>
        <end position="35"/>
    </location>
</feature>
<keyword evidence="2" id="KW-0812">Transmembrane</keyword>
<comment type="caution">
    <text evidence="3">The sequence shown here is derived from an EMBL/GenBank/DDBJ whole genome shotgun (WGS) entry which is preliminary data.</text>
</comment>
<keyword evidence="4" id="KW-1185">Reference proteome</keyword>
<dbReference type="RefSeq" id="WP_203167848.1">
    <property type="nucleotide sequence ID" value="NZ_JAEVLS010000002.1"/>
</dbReference>
<dbReference type="EMBL" id="JAEVLS010000002">
    <property type="protein sequence ID" value="MBM0105825.1"/>
    <property type="molecule type" value="Genomic_DNA"/>
</dbReference>
<keyword evidence="2" id="KW-0472">Membrane</keyword>
<evidence type="ECO:0000313" key="4">
    <source>
        <dbReference type="Proteomes" id="UP000661077"/>
    </source>
</evidence>
<accession>A0ABS1WXW9</accession>
<name>A0ABS1WXW9_9GAMM</name>
<organism evidence="3 4">
    <name type="scientific">Steroidobacter gossypii</name>
    <dbReference type="NCBI Taxonomy" id="2805490"/>
    <lineage>
        <taxon>Bacteria</taxon>
        <taxon>Pseudomonadati</taxon>
        <taxon>Pseudomonadota</taxon>
        <taxon>Gammaproteobacteria</taxon>
        <taxon>Steroidobacterales</taxon>
        <taxon>Steroidobacteraceae</taxon>
        <taxon>Steroidobacter</taxon>
    </lineage>
</organism>
<gene>
    <name evidence="3" type="ORF">JM946_13880</name>
</gene>
<sequence>MESDFDRTGIALFPRLLVLAVTSILSACGTTYTAAVMDDLDGKHRKTGVRYYLPQDLIQVTVQVQTRPQSEIVRKPPCHFEPCYKVDWELKKKPPVVEPLDVSVELMTVADTSHVMLFDTNGVAFGKSDSTVTVSEHGLLQGINARTQGTSGTVVQNLMKFVATAAALPSLGASTLPVSFTPSTSELKTAEGVEAALKQLPLRQTPATDEPAPEAYISINAAANAIDPTIAELTMSRELRALALLDPSAITQTDSRCHLKDGAADDEFMAHYVTDSKVLRFGFQELPQEVARRLRTNVCNSLDALRKSEDRLRAAQADLARASTRDQIYVATRKVSLLRSEYQADLASANAAASELRTEAEALAKQRGYGGAASIETKKYTMELSRFPSSTALKSLKGYDLDTLKKAVLELIQENEADLAFQRAFVVLSLDDVQLPSGGATYNPLRPSRCGLTKVSQSDACIYHRVARPMRLTGWTVGTEKAKDDSGKDIDLHVLKPISSRVVDVIDSRSIVQAIDLHSSAWTKRDFAVQFTPQGRLVSLRRDYGSAAEDASGALQQSLSAGLSQYQSSLGTVKSIRETDNALELMPYQQQLALTTTQNQLQLLPLQQQLALGNAQSALTLQPINAQLAQASAQLNLIKAQASLEANQGGYAAMVQAQIIELERTLVNAQQQLLLSQSALSNQPTTAQTATLLAELAHLKSEIELIKIRKELEELRN</sequence>
<dbReference type="Proteomes" id="UP000661077">
    <property type="component" value="Unassembled WGS sequence"/>
</dbReference>
<evidence type="ECO:0000256" key="1">
    <source>
        <dbReference type="SAM" id="Coils"/>
    </source>
</evidence>
<evidence type="ECO:0000256" key="2">
    <source>
        <dbReference type="SAM" id="Phobius"/>
    </source>
</evidence>
<feature type="coiled-coil region" evidence="1">
    <location>
        <begin position="305"/>
        <end position="366"/>
    </location>
</feature>
<reference evidence="3 4" key="1">
    <citation type="journal article" date="2021" name="Int. J. Syst. Evol. Microbiol.">
        <title>Steroidobacter gossypii sp. nov., isolated from soil of cotton cropping field.</title>
        <authorList>
            <person name="Huang R."/>
            <person name="Yang S."/>
            <person name="Zhen C."/>
            <person name="Liu W."/>
        </authorList>
    </citation>
    <scope>NUCLEOTIDE SEQUENCE [LARGE SCALE GENOMIC DNA]</scope>
    <source>
        <strain evidence="3 4">S1-65</strain>
    </source>
</reference>
<keyword evidence="1" id="KW-0175">Coiled coil</keyword>
<dbReference type="PROSITE" id="PS51257">
    <property type="entry name" value="PROKAR_LIPOPROTEIN"/>
    <property type="match status" value="1"/>
</dbReference>
<keyword evidence="2" id="KW-1133">Transmembrane helix</keyword>
<protein>
    <submittedName>
        <fullName evidence="3">Uncharacterized protein</fullName>
    </submittedName>
</protein>
<proteinExistence type="predicted"/>